<dbReference type="GO" id="GO:0042147">
    <property type="term" value="P:retrograde transport, endosome to Golgi"/>
    <property type="evidence" value="ECO:0007669"/>
    <property type="project" value="InterPro"/>
</dbReference>
<protein>
    <recommendedName>
        <fullName evidence="3">Vacuolar protein sorting-associated protein 35</fullName>
    </recommendedName>
</protein>
<dbReference type="Proteomes" id="UP000008312">
    <property type="component" value="Unassembled WGS sequence"/>
</dbReference>
<dbReference type="GO" id="GO:0006886">
    <property type="term" value="P:intracellular protein transport"/>
    <property type="evidence" value="ECO:0007669"/>
    <property type="project" value="TreeGrafter"/>
</dbReference>
<dbReference type="Pfam" id="PF03635">
    <property type="entry name" value="Vps35"/>
    <property type="match status" value="1"/>
</dbReference>
<reference evidence="1" key="1">
    <citation type="submission" date="2010-02" db="EMBL/GenBank/DDBJ databases">
        <title>Sequencing and annotation of the Blastocystis hominis genome.</title>
        <authorList>
            <person name="Wincker P."/>
        </authorList>
    </citation>
    <scope>NUCLEOTIDE SEQUENCE</scope>
    <source>
        <strain evidence="1">Singapore isolate B</strain>
    </source>
</reference>
<dbReference type="EMBL" id="FN668641">
    <property type="protein sequence ID" value="CBK21298.2"/>
    <property type="molecule type" value="Genomic_DNA"/>
</dbReference>
<dbReference type="GeneID" id="24918734"/>
<keyword evidence="2" id="KW-1185">Reference proteome</keyword>
<dbReference type="GO" id="GO:0030906">
    <property type="term" value="C:retromer, cargo-selective complex"/>
    <property type="evidence" value="ECO:0007669"/>
    <property type="project" value="InterPro"/>
</dbReference>
<dbReference type="RefSeq" id="XP_012895346.1">
    <property type="nucleotide sequence ID" value="XM_013039892.1"/>
</dbReference>
<accession>D8LZQ9</accession>
<dbReference type="PANTHER" id="PTHR11099">
    <property type="entry name" value="VACUOLAR SORTING PROTEIN 35"/>
    <property type="match status" value="1"/>
</dbReference>
<name>D8LZQ9_BLAHO</name>
<evidence type="ECO:0000313" key="2">
    <source>
        <dbReference type="Proteomes" id="UP000008312"/>
    </source>
</evidence>
<gene>
    <name evidence="1" type="ORF">GSBLH_T00001484001</name>
</gene>
<dbReference type="AlphaFoldDB" id="D8LZQ9"/>
<dbReference type="PANTHER" id="PTHR11099:SF0">
    <property type="entry name" value="VACUOLAR PROTEIN SORTING-ASSOCIATED PROTEIN 35"/>
    <property type="match status" value="1"/>
</dbReference>
<evidence type="ECO:0008006" key="3">
    <source>
        <dbReference type="Google" id="ProtNLM"/>
    </source>
</evidence>
<dbReference type="OrthoDB" id="10258141at2759"/>
<dbReference type="OMA" id="FHIATID"/>
<evidence type="ECO:0000313" key="1">
    <source>
        <dbReference type="EMBL" id="CBK21298.2"/>
    </source>
</evidence>
<dbReference type="GO" id="GO:0005829">
    <property type="term" value="C:cytosol"/>
    <property type="evidence" value="ECO:0007669"/>
    <property type="project" value="GOC"/>
</dbReference>
<organism evidence="1">
    <name type="scientific">Blastocystis hominis</name>
    <dbReference type="NCBI Taxonomy" id="12968"/>
    <lineage>
        <taxon>Eukaryota</taxon>
        <taxon>Sar</taxon>
        <taxon>Stramenopiles</taxon>
        <taxon>Bigyra</taxon>
        <taxon>Opalozoa</taxon>
        <taxon>Opalinata</taxon>
        <taxon>Blastocystidae</taxon>
        <taxon>Blastocystis</taxon>
    </lineage>
</organism>
<dbReference type="InParanoid" id="D8LZQ9"/>
<sequence length="599" mass="67013">MCKGIQHPMRGLFLRNFFIRELKDKFPYPGCRYETENGGDVNDSVDCIIRNFVEMNRLWIRMQAGAARDKDKREAYRKELCVLVGSNFVCLSQLDGIDADYYKTRILPALLNEIISCDDVLAQQYLVESLIMVFPDDFHFAALDETLQGLTHLSAQVDLRGLIKMFMERISEVSAQNEASLQEKLIHFFESANESQTSLAVLFPIIQETLPLFLNHADALSYINRILDLAHKMLQNSTTVQEPSVLVPLLTTPIETLGVDFIFGGAFASLVEQCTDEERCLVACAVGEYLLAHSIQLTSKENLAIITTLFSSIFSQTDPNCYSVLSRVLHLVKLEDDKAQQEYLSQWVSILASHPDSPSSGLPLLTIIYRFMEFLKSAPEREAIYSLIDSALAELRKIHDRQAMVATMDLMLTADSRSDSSFAEQFLKEGIEAMTKVGSASRLACHSVLVKSLLCVKSLPNEQLASLSRTLEENDAKQSKDVELCNEVLVQCALMHVVKTKTKTETETETETNALADEKRAGELVGLCEKMIDESSLSSREKNAARAALLRNLILVNKVSQAVVPLSKLEELYGKLAKAEKVSHATKKLLGELKPLIRE</sequence>
<proteinExistence type="predicted"/>
<dbReference type="InterPro" id="IPR005378">
    <property type="entry name" value="Vps35"/>
</dbReference>
<dbReference type="GO" id="GO:0005770">
    <property type="term" value="C:late endosome"/>
    <property type="evidence" value="ECO:0007669"/>
    <property type="project" value="TreeGrafter"/>
</dbReference>